<accession>A0A0N1EHV9</accession>
<dbReference type="InterPro" id="IPR000297">
    <property type="entry name" value="PPIase_PpiC"/>
</dbReference>
<gene>
    <name evidence="2" type="ORF">ADS77_15310</name>
</gene>
<comment type="caution">
    <text evidence="2">The sequence shown here is derived from an EMBL/GenBank/DDBJ whole genome shotgun (WGS) entry which is preliminary data.</text>
</comment>
<dbReference type="STRING" id="187330.AMS58_15930"/>
<evidence type="ECO:0000259" key="1">
    <source>
        <dbReference type="Pfam" id="PF13145"/>
    </source>
</evidence>
<dbReference type="Proteomes" id="UP000037848">
    <property type="component" value="Unassembled WGS sequence"/>
</dbReference>
<dbReference type="Pfam" id="PF13145">
    <property type="entry name" value="Rotamase_2"/>
    <property type="match status" value="1"/>
</dbReference>
<protein>
    <recommendedName>
        <fullName evidence="1">PpiC domain-containing protein</fullName>
    </recommendedName>
</protein>
<sequence>MKGLTTILLLLLGVLYSPLTVASFNQYTNAEVRFMHQVYKQHNTNISIKEVRTRVFENQFLLQQAEQNMPELIARQSEVGFSTQYHVERYLMNIFNSQLSLSGHNIKTVNFTQYTTQWLIQVLANYPADGKYTAEQVIKLQRTSLNKLFVNPITLYDFITPLSMQVRFRLHQGDSNLFRSEVLKKRQFNAALLAATPLLLKKGINIDHLQELAKGEILRPSIQSWLGIKNMMHVQSPILDSLEQQISDEEIKIYYQANKKRFKYLNNVTAYGVEFTSREDAIKFRKAVHNSSFTQALTSFKQHDIYAQYQNMLTRKNKSNWVIQLAFTQKEDELSHVIRSPDGLWVVIMSNNHHYKYFTSADETVIYQAKKAIAIQKAKHSYQQNWLAWQQQNAILL</sequence>
<dbReference type="EMBL" id="LHPH01000019">
    <property type="protein sequence ID" value="KPH61015.1"/>
    <property type="molecule type" value="Genomic_DNA"/>
</dbReference>
<dbReference type="RefSeq" id="WP_054455205.1">
    <property type="nucleotide sequence ID" value="NZ_LHPH01000019.1"/>
</dbReference>
<organism evidence="2 3">
    <name type="scientific">Pseudoalteromonas porphyrae</name>
    <dbReference type="NCBI Taxonomy" id="187330"/>
    <lineage>
        <taxon>Bacteria</taxon>
        <taxon>Pseudomonadati</taxon>
        <taxon>Pseudomonadota</taxon>
        <taxon>Gammaproteobacteria</taxon>
        <taxon>Alteromonadales</taxon>
        <taxon>Pseudoalteromonadaceae</taxon>
        <taxon>Pseudoalteromonas</taxon>
    </lineage>
</organism>
<name>A0A0N1EHV9_9GAMM</name>
<reference evidence="2 3" key="1">
    <citation type="submission" date="2015-08" db="EMBL/GenBank/DDBJ databases">
        <title>Draft Genome Sequence of Pseudoalteromonas porphyrae UCD-SED14.</title>
        <authorList>
            <person name="Coil D.A."/>
            <person name="Jospin G."/>
            <person name="Lee R.D."/>
            <person name="Eisen J.A."/>
        </authorList>
    </citation>
    <scope>NUCLEOTIDE SEQUENCE [LARGE SCALE GENOMIC DNA]</scope>
    <source>
        <strain evidence="2 3">UCD-SED14</strain>
    </source>
</reference>
<evidence type="ECO:0000313" key="3">
    <source>
        <dbReference type="Proteomes" id="UP000037848"/>
    </source>
</evidence>
<proteinExistence type="predicted"/>
<dbReference type="OrthoDB" id="6307250at2"/>
<feature type="domain" description="PpiC" evidence="1">
    <location>
        <begin position="246"/>
        <end position="348"/>
    </location>
</feature>
<dbReference type="PATRIC" id="fig|187330.3.peg.1495"/>
<dbReference type="GO" id="GO:0003755">
    <property type="term" value="F:peptidyl-prolyl cis-trans isomerase activity"/>
    <property type="evidence" value="ECO:0007669"/>
    <property type="project" value="InterPro"/>
</dbReference>
<evidence type="ECO:0000313" key="2">
    <source>
        <dbReference type="EMBL" id="KPH61015.1"/>
    </source>
</evidence>
<dbReference type="AlphaFoldDB" id="A0A0N1EHV9"/>
<keyword evidence="3" id="KW-1185">Reference proteome</keyword>